<dbReference type="Pfam" id="PF17113">
    <property type="entry name" value="AmpE"/>
    <property type="match status" value="1"/>
</dbReference>
<dbReference type="AlphaFoldDB" id="A0AA37TCJ9"/>
<keyword evidence="1" id="KW-0472">Membrane</keyword>
<dbReference type="Proteomes" id="UP001156870">
    <property type="component" value="Unassembled WGS sequence"/>
</dbReference>
<dbReference type="EMBL" id="BSPD01000061">
    <property type="protein sequence ID" value="GLS26787.1"/>
    <property type="molecule type" value="Genomic_DNA"/>
</dbReference>
<dbReference type="InterPro" id="IPR031347">
    <property type="entry name" value="AmpE"/>
</dbReference>
<name>A0AA37TCJ9_9GAMM</name>
<protein>
    <recommendedName>
        <fullName evidence="4">Regulatory signaling modulator protein AmpE</fullName>
    </recommendedName>
</protein>
<dbReference type="PANTHER" id="PTHR38684">
    <property type="entry name" value="PROTEIN AMPE"/>
    <property type="match status" value="1"/>
</dbReference>
<evidence type="ECO:0000313" key="3">
    <source>
        <dbReference type="Proteomes" id="UP001156870"/>
    </source>
</evidence>
<comment type="caution">
    <text evidence="2">The sequence shown here is derived from an EMBL/GenBank/DDBJ whole genome shotgun (WGS) entry which is preliminary data.</text>
</comment>
<keyword evidence="3" id="KW-1185">Reference proteome</keyword>
<proteinExistence type="predicted"/>
<feature type="transmembrane region" description="Helical" evidence="1">
    <location>
        <begin position="70"/>
        <end position="90"/>
    </location>
</feature>
<gene>
    <name evidence="2" type="ORF">GCM10007877_25060</name>
</gene>
<accession>A0AA37TCJ9</accession>
<organism evidence="2 3">
    <name type="scientific">Marinibactrum halimedae</name>
    <dbReference type="NCBI Taxonomy" id="1444977"/>
    <lineage>
        <taxon>Bacteria</taxon>
        <taxon>Pseudomonadati</taxon>
        <taxon>Pseudomonadota</taxon>
        <taxon>Gammaproteobacteria</taxon>
        <taxon>Cellvibrionales</taxon>
        <taxon>Cellvibrionaceae</taxon>
        <taxon>Marinibactrum</taxon>
    </lineage>
</organism>
<evidence type="ECO:0000313" key="2">
    <source>
        <dbReference type="EMBL" id="GLS26787.1"/>
    </source>
</evidence>
<evidence type="ECO:0000256" key="1">
    <source>
        <dbReference type="SAM" id="Phobius"/>
    </source>
</evidence>
<dbReference type="RefSeq" id="WP_232594939.1">
    <property type="nucleotide sequence ID" value="NZ_BSPD01000061.1"/>
</dbReference>
<sequence length="283" mass="32590">MQFIGIVLVLGLVQIWGSGAPLHRDRWFFDWISRVKAVEWLKLYPLSHFSVAIALPLILLLLLEGLFFSISIWLHLLLSVAVLTYCLGRGDFSMLCSRYMVAWSTGNWLQAVHEAGKANVDLSEIDDGDWAELHHRMVKALAYLGFERMFAVLFWYLILGLSGALVYRLASLYREETEDPIEYESIARLMWLMEWPAVRALGLSFALTGNFVSCFTRFRSHLTCVKTSTEHMLLMFVESALSVTQEDIENPRCGEHELRELERLFARTLVLWLCFVAVATVFW</sequence>
<feature type="transmembrane region" description="Helical" evidence="1">
    <location>
        <begin position="149"/>
        <end position="167"/>
    </location>
</feature>
<evidence type="ECO:0008006" key="4">
    <source>
        <dbReference type="Google" id="ProtNLM"/>
    </source>
</evidence>
<keyword evidence="1" id="KW-0812">Transmembrane</keyword>
<dbReference type="PANTHER" id="PTHR38684:SF1">
    <property type="entry name" value="PROTEIN AMPE"/>
    <property type="match status" value="1"/>
</dbReference>
<feature type="transmembrane region" description="Helical" evidence="1">
    <location>
        <begin position="264"/>
        <end position="282"/>
    </location>
</feature>
<dbReference type="InterPro" id="IPR052966">
    <property type="entry name" value="Beta-lactamase_Reg"/>
</dbReference>
<reference evidence="2 3" key="1">
    <citation type="journal article" date="2014" name="Int. J. Syst. Evol. Microbiol.">
        <title>Complete genome sequence of Corynebacterium casei LMG S-19264T (=DSM 44701T), isolated from a smear-ripened cheese.</title>
        <authorList>
            <consortium name="US DOE Joint Genome Institute (JGI-PGF)"/>
            <person name="Walter F."/>
            <person name="Albersmeier A."/>
            <person name="Kalinowski J."/>
            <person name="Ruckert C."/>
        </authorList>
    </citation>
    <scope>NUCLEOTIDE SEQUENCE [LARGE SCALE GENOMIC DNA]</scope>
    <source>
        <strain evidence="2 3">NBRC 110095</strain>
    </source>
</reference>
<feature type="transmembrane region" description="Helical" evidence="1">
    <location>
        <begin position="43"/>
        <end position="63"/>
    </location>
</feature>
<keyword evidence="1" id="KW-1133">Transmembrane helix</keyword>
<dbReference type="GO" id="GO:0005886">
    <property type="term" value="C:plasma membrane"/>
    <property type="evidence" value="ECO:0007669"/>
    <property type="project" value="TreeGrafter"/>
</dbReference>
<dbReference type="GO" id="GO:0046677">
    <property type="term" value="P:response to antibiotic"/>
    <property type="evidence" value="ECO:0007669"/>
    <property type="project" value="TreeGrafter"/>
</dbReference>